<evidence type="ECO:0000256" key="2">
    <source>
        <dbReference type="ARBA" id="ARBA00004651"/>
    </source>
</evidence>
<dbReference type="CDD" id="cd16922">
    <property type="entry name" value="HATPase_EvgS-ArcB-TorS-like"/>
    <property type="match status" value="1"/>
</dbReference>
<keyword evidence="20" id="KW-1185">Reference proteome</keyword>
<dbReference type="PROSITE" id="PS50924">
    <property type="entry name" value="MHYT"/>
    <property type="match status" value="1"/>
</dbReference>
<keyword evidence="5 12" id="KW-0597">Phosphoprotein</keyword>
<feature type="transmembrane region" description="Helical" evidence="13">
    <location>
        <begin position="25"/>
        <end position="46"/>
    </location>
</feature>
<proteinExistence type="predicted"/>
<feature type="transmembrane region" description="Helical" evidence="13">
    <location>
        <begin position="58"/>
        <end position="82"/>
    </location>
</feature>
<dbReference type="PROSITE" id="PS50110">
    <property type="entry name" value="RESPONSE_REGULATORY"/>
    <property type="match status" value="1"/>
</dbReference>
<keyword evidence="9 13" id="KW-1133">Transmembrane helix</keyword>
<feature type="domain" description="Response regulatory" evidence="15">
    <location>
        <begin position="781"/>
        <end position="900"/>
    </location>
</feature>
<dbReference type="EMBL" id="RQFD01000015">
    <property type="protein sequence ID" value="TGK48135.1"/>
    <property type="molecule type" value="Genomic_DNA"/>
</dbReference>
<dbReference type="Gene3D" id="3.40.50.2300">
    <property type="match status" value="1"/>
</dbReference>
<organism evidence="19 20">
    <name type="scientific">Leptospira bouyouniensis</name>
    <dbReference type="NCBI Taxonomy" id="2484911"/>
    <lineage>
        <taxon>Bacteria</taxon>
        <taxon>Pseudomonadati</taxon>
        <taxon>Spirochaetota</taxon>
        <taxon>Spirochaetia</taxon>
        <taxon>Leptospirales</taxon>
        <taxon>Leptospiraceae</taxon>
        <taxon>Leptospira</taxon>
    </lineage>
</organism>
<evidence type="ECO:0000256" key="8">
    <source>
        <dbReference type="ARBA" id="ARBA00022840"/>
    </source>
</evidence>
<feature type="domain" description="PAS" evidence="16">
    <location>
        <begin position="397"/>
        <end position="473"/>
    </location>
</feature>
<dbReference type="SUPFAM" id="SSF55874">
    <property type="entry name" value="ATPase domain of HSP90 chaperone/DNA topoisomerase II/histidine kinase"/>
    <property type="match status" value="1"/>
</dbReference>
<comment type="subcellular location">
    <subcellularLocation>
        <location evidence="2">Cell membrane</location>
        <topology evidence="2">Multi-pass membrane protein</topology>
    </subcellularLocation>
</comment>
<dbReference type="PROSITE" id="PS50112">
    <property type="entry name" value="PAS"/>
    <property type="match status" value="2"/>
</dbReference>
<feature type="transmembrane region" description="Helical" evidence="13">
    <location>
        <begin position="124"/>
        <end position="145"/>
    </location>
</feature>
<keyword evidence="7" id="KW-0547">Nucleotide-binding</keyword>
<evidence type="ECO:0000256" key="13">
    <source>
        <dbReference type="PROSITE-ProRule" id="PRU00244"/>
    </source>
</evidence>
<dbReference type="PROSITE" id="PS50109">
    <property type="entry name" value="HIS_KIN"/>
    <property type="match status" value="1"/>
</dbReference>
<dbReference type="SUPFAM" id="SSF47384">
    <property type="entry name" value="Homodimeric domain of signal transducing histidine kinase"/>
    <property type="match status" value="1"/>
</dbReference>
<evidence type="ECO:0000256" key="11">
    <source>
        <dbReference type="ARBA" id="ARBA00023136"/>
    </source>
</evidence>
<dbReference type="RefSeq" id="WP_135754050.1">
    <property type="nucleotide sequence ID" value="NZ_RQFD01000015.1"/>
</dbReference>
<dbReference type="PRINTS" id="PR00344">
    <property type="entry name" value="BCTRLSENSOR"/>
</dbReference>
<dbReference type="InterPro" id="IPR005467">
    <property type="entry name" value="His_kinase_dom"/>
</dbReference>
<dbReference type="NCBIfam" id="TIGR00229">
    <property type="entry name" value="sensory_box"/>
    <property type="match status" value="2"/>
</dbReference>
<dbReference type="Pfam" id="PF00512">
    <property type="entry name" value="HisKA"/>
    <property type="match status" value="1"/>
</dbReference>
<evidence type="ECO:0000256" key="3">
    <source>
        <dbReference type="ARBA" id="ARBA00012438"/>
    </source>
</evidence>
<evidence type="ECO:0000259" key="15">
    <source>
        <dbReference type="PROSITE" id="PS50110"/>
    </source>
</evidence>
<feature type="transmembrane region" description="Helical" evidence="13">
    <location>
        <begin position="94"/>
        <end position="112"/>
    </location>
</feature>
<dbReference type="EC" id="2.7.13.3" evidence="3"/>
<evidence type="ECO:0000256" key="4">
    <source>
        <dbReference type="ARBA" id="ARBA00022475"/>
    </source>
</evidence>
<evidence type="ECO:0000256" key="9">
    <source>
        <dbReference type="ARBA" id="ARBA00022989"/>
    </source>
</evidence>
<dbReference type="Proteomes" id="UP000297617">
    <property type="component" value="Unassembled WGS sequence"/>
</dbReference>
<dbReference type="CDD" id="cd00130">
    <property type="entry name" value="PAS"/>
    <property type="match status" value="2"/>
</dbReference>
<comment type="catalytic activity">
    <reaction evidence="1">
        <text>ATP + protein L-histidine = ADP + protein N-phospho-L-histidine.</text>
        <dbReference type="EC" id="2.7.13.3"/>
    </reaction>
</comment>
<dbReference type="InterPro" id="IPR000014">
    <property type="entry name" value="PAS"/>
</dbReference>
<dbReference type="InterPro" id="IPR036097">
    <property type="entry name" value="HisK_dim/P_sf"/>
</dbReference>
<feature type="domain" description="PAC" evidence="17">
    <location>
        <begin position="476"/>
        <end position="528"/>
    </location>
</feature>
<comment type="caution">
    <text evidence="19">The sequence shown here is derived from an EMBL/GenBank/DDBJ whole genome shotgun (WGS) entry which is preliminary data.</text>
</comment>
<dbReference type="SMART" id="SM00387">
    <property type="entry name" value="HATPase_c"/>
    <property type="match status" value="1"/>
</dbReference>
<dbReference type="InterPro" id="IPR004358">
    <property type="entry name" value="Sig_transdc_His_kin-like_C"/>
</dbReference>
<dbReference type="InterPro" id="IPR013655">
    <property type="entry name" value="PAS_fold_3"/>
</dbReference>
<evidence type="ECO:0000256" key="6">
    <source>
        <dbReference type="ARBA" id="ARBA00022692"/>
    </source>
</evidence>
<gene>
    <name evidence="19" type="ORF">EHQ10_10345</name>
</gene>
<dbReference type="InterPro" id="IPR013767">
    <property type="entry name" value="PAS_fold"/>
</dbReference>
<keyword evidence="8" id="KW-0067">ATP-binding</keyword>
<feature type="domain" description="MHYT" evidence="18">
    <location>
        <begin position="22"/>
        <end position="218"/>
    </location>
</feature>
<feature type="modified residue" description="4-aspartylphosphate" evidence="12">
    <location>
        <position position="830"/>
    </location>
</feature>
<dbReference type="Pfam" id="PF02518">
    <property type="entry name" value="HATPase_c"/>
    <property type="match status" value="1"/>
</dbReference>
<evidence type="ECO:0000259" key="16">
    <source>
        <dbReference type="PROSITE" id="PS50112"/>
    </source>
</evidence>
<dbReference type="InterPro" id="IPR003594">
    <property type="entry name" value="HATPase_dom"/>
</dbReference>
<feature type="domain" description="Histidine kinase" evidence="14">
    <location>
        <begin position="546"/>
        <end position="762"/>
    </location>
</feature>
<evidence type="ECO:0000313" key="20">
    <source>
        <dbReference type="Proteomes" id="UP000297617"/>
    </source>
</evidence>
<feature type="transmembrane region" description="Helical" evidence="13">
    <location>
        <begin position="234"/>
        <end position="259"/>
    </location>
</feature>
<dbReference type="InterPro" id="IPR005330">
    <property type="entry name" value="MHYT_dom"/>
</dbReference>
<dbReference type="InterPro" id="IPR001610">
    <property type="entry name" value="PAC"/>
</dbReference>
<dbReference type="Gene3D" id="3.30.450.20">
    <property type="entry name" value="PAS domain"/>
    <property type="match status" value="2"/>
</dbReference>
<keyword evidence="11 13" id="KW-0472">Membrane</keyword>
<dbReference type="InterPro" id="IPR011006">
    <property type="entry name" value="CheY-like_superfamily"/>
</dbReference>
<keyword evidence="6 13" id="KW-0812">Transmembrane</keyword>
<accession>A0ABY2L2H1</accession>
<evidence type="ECO:0000259" key="14">
    <source>
        <dbReference type="PROSITE" id="PS50109"/>
    </source>
</evidence>
<dbReference type="CDD" id="cd17546">
    <property type="entry name" value="REC_hyHK_CKI1_RcsC-like"/>
    <property type="match status" value="1"/>
</dbReference>
<dbReference type="InterPro" id="IPR003661">
    <property type="entry name" value="HisK_dim/P_dom"/>
</dbReference>
<dbReference type="SMART" id="SM00388">
    <property type="entry name" value="HisKA"/>
    <property type="match status" value="1"/>
</dbReference>
<sequence>MDFLQNFFITKPTGVYFVEGTYNGWFVVLSIFISILASWISLYLLHRFSEVGNRFSRFAILFTASLSLGGAVWSMHFIGMISFELCTTVTYDKVITTLSILPSFIASFFALQTLSKKQITRLELISVGILVGAGIGFMHYMGMSAMTMKPKLMYDPILFLVSLFVAITLSILSIIIQFRLKNSKLNIRSIYLTFISGIVMGTAISGMHYTGMAAARFVVPIGTEIENTTNDQVFLAFLVGFGSLFVIGSAVVTIAFISYKDLFHNLVKSESRLRAIIETAADAIVMIDTKGIIQEFNFTAERMFGWSAKEIIGKNVKILMPSPFREEHDGYLSNYLDTGEAKIIGIGRETIAIRKDGTTFPIRLAIGHTKLPQDDIFVGLISDISERILIEHALKDNEEQLKSFIQNIPGVVYRCLVDEYWSSIFLSDAIEFLSGYPASEFLEPNRIRNFSDIIHPDDKEHVSNIIQNAIDTSDTFVLNYRIVHKSGEVRWVLEYGGPVYDENKEVKFLDGVILDNTDRRMIEEALIESKEKAEMASKTKSTFLANMSHEIRTPMNAIIGFAEVLLADPYPNQNKKHLETIRNSAKSLLRLLNDVLNSAKLDRGAVELEIVDFSLLSLIDQIFSTFSMESKRKGLEFTTHFSNDLADYYKGDSLRIRQILNNLIGNSIKFTREGKIQLFISHNDGQVLFHIHDTGIGIAEDRISKIFEPFTQADVSMSRKFGGTGLGTTISKQLVELMGGKIWVESKLGEGSDFYFSLPLPIGNLTTLVQEKELVPLPKLNVLIVDDIKQNVELIQLLMESNGHFVEIARNGLEAFQLFQSNSFDLVLMDIQMPEMDGLEATKQIRSYENKNKLKKVPVIALSASVFDEDKQRAKMAGMDGFVSKPIDIDELNHEISLWIHPKINNNDSRVATEIGFNEKTNLEISDLKFRFPNLLDWERGIKIYGSLSKYLNVIHDFLKEHTEDFSDLSQSFFSFQDPSGYFHKWKGVTSNLGLISVFDLLKKWENTSNAEFNPEKMFIQLQDEFKVIFDTMAELGIRNVNHTNQLNPADGLKRQDKEKYDSNERTTLDQVERTKSSKIIQTLIHSFQKGNLNQIVWNELEQILSNTYFRLDLVSISKCIESFDFETSIQLLMKLNQKLEDHTDDSKHKG</sequence>
<dbReference type="Pfam" id="PF00989">
    <property type="entry name" value="PAS"/>
    <property type="match status" value="1"/>
</dbReference>
<reference evidence="20" key="1">
    <citation type="journal article" date="2019" name="PLoS Negl. Trop. Dis.">
        <title>Revisiting the worldwide diversity of Leptospira species in the environment.</title>
        <authorList>
            <person name="Vincent A.T."/>
            <person name="Schiettekatte O."/>
            <person name="Bourhy P."/>
            <person name="Veyrier F.J."/>
            <person name="Picardeau M."/>
        </authorList>
    </citation>
    <scope>NUCLEOTIDE SEQUENCE [LARGE SCALE GENOMIC DNA]</scope>
    <source>
        <strain evidence="20">201800295</strain>
    </source>
</reference>
<dbReference type="Gene3D" id="3.30.565.10">
    <property type="entry name" value="Histidine kinase-like ATPase, C-terminal domain"/>
    <property type="match status" value="1"/>
</dbReference>
<dbReference type="InterPro" id="IPR035965">
    <property type="entry name" value="PAS-like_dom_sf"/>
</dbReference>
<keyword evidence="4" id="KW-1003">Cell membrane</keyword>
<dbReference type="Pfam" id="PF08447">
    <property type="entry name" value="PAS_3"/>
    <property type="match status" value="1"/>
</dbReference>
<dbReference type="InterPro" id="IPR000700">
    <property type="entry name" value="PAS-assoc_C"/>
</dbReference>
<keyword evidence="10" id="KW-0902">Two-component regulatory system</keyword>
<dbReference type="SUPFAM" id="SSF47226">
    <property type="entry name" value="Histidine-containing phosphotransfer domain, HPT domain"/>
    <property type="match status" value="1"/>
</dbReference>
<dbReference type="Pfam" id="PF00072">
    <property type="entry name" value="Response_reg"/>
    <property type="match status" value="1"/>
</dbReference>
<evidence type="ECO:0000256" key="7">
    <source>
        <dbReference type="ARBA" id="ARBA00022741"/>
    </source>
</evidence>
<evidence type="ECO:0000256" key="12">
    <source>
        <dbReference type="PROSITE-ProRule" id="PRU00169"/>
    </source>
</evidence>
<evidence type="ECO:0000259" key="17">
    <source>
        <dbReference type="PROSITE" id="PS50113"/>
    </source>
</evidence>
<dbReference type="PANTHER" id="PTHR45339:SF1">
    <property type="entry name" value="HYBRID SIGNAL TRANSDUCTION HISTIDINE KINASE J"/>
    <property type="match status" value="1"/>
</dbReference>
<dbReference type="Pfam" id="PF03707">
    <property type="entry name" value="MHYT"/>
    <property type="match status" value="3"/>
</dbReference>
<dbReference type="InterPro" id="IPR036641">
    <property type="entry name" value="HPT_dom_sf"/>
</dbReference>
<evidence type="ECO:0000256" key="5">
    <source>
        <dbReference type="ARBA" id="ARBA00022553"/>
    </source>
</evidence>
<dbReference type="InterPro" id="IPR036890">
    <property type="entry name" value="HATPase_C_sf"/>
</dbReference>
<evidence type="ECO:0000259" key="18">
    <source>
        <dbReference type="PROSITE" id="PS50924"/>
    </source>
</evidence>
<evidence type="ECO:0000256" key="1">
    <source>
        <dbReference type="ARBA" id="ARBA00000085"/>
    </source>
</evidence>
<dbReference type="PANTHER" id="PTHR45339">
    <property type="entry name" value="HYBRID SIGNAL TRANSDUCTION HISTIDINE KINASE J"/>
    <property type="match status" value="1"/>
</dbReference>
<evidence type="ECO:0000313" key="19">
    <source>
        <dbReference type="EMBL" id="TGK48135.1"/>
    </source>
</evidence>
<dbReference type="SUPFAM" id="SSF55785">
    <property type="entry name" value="PYP-like sensor domain (PAS domain)"/>
    <property type="match status" value="2"/>
</dbReference>
<dbReference type="SMART" id="SM00091">
    <property type="entry name" value="PAS"/>
    <property type="match status" value="2"/>
</dbReference>
<feature type="transmembrane region" description="Helical" evidence="13">
    <location>
        <begin position="157"/>
        <end position="178"/>
    </location>
</feature>
<dbReference type="Gene3D" id="1.10.287.130">
    <property type="match status" value="1"/>
</dbReference>
<dbReference type="SMART" id="SM00448">
    <property type="entry name" value="REC"/>
    <property type="match status" value="1"/>
</dbReference>
<dbReference type="SUPFAM" id="SSF52172">
    <property type="entry name" value="CheY-like"/>
    <property type="match status" value="1"/>
</dbReference>
<feature type="domain" description="PAS" evidence="16">
    <location>
        <begin position="269"/>
        <end position="339"/>
    </location>
</feature>
<dbReference type="InterPro" id="IPR001789">
    <property type="entry name" value="Sig_transdc_resp-reg_receiver"/>
</dbReference>
<dbReference type="CDD" id="cd00082">
    <property type="entry name" value="HisKA"/>
    <property type="match status" value="1"/>
</dbReference>
<dbReference type="PROSITE" id="PS50113">
    <property type="entry name" value="PAC"/>
    <property type="match status" value="1"/>
</dbReference>
<dbReference type="SMART" id="SM00086">
    <property type="entry name" value="PAC"/>
    <property type="match status" value="2"/>
</dbReference>
<evidence type="ECO:0000256" key="10">
    <source>
        <dbReference type="ARBA" id="ARBA00023012"/>
    </source>
</evidence>
<name>A0ABY2L2H1_9LEPT</name>
<protein>
    <recommendedName>
        <fullName evidence="3">histidine kinase</fullName>
        <ecNumber evidence="3">2.7.13.3</ecNumber>
    </recommendedName>
</protein>